<name>A0ABT7KVB3_9BACI</name>
<dbReference type="InterPro" id="IPR010982">
    <property type="entry name" value="Lambda_DNA-bd_dom_sf"/>
</dbReference>
<reference evidence="2 3" key="1">
    <citation type="journal article" date="2023" name="Int. J. Mol. Sci.">
        <title>Pathogenicity and Genomic Characterization of a Novel Genospecies, Bacillus shihchuchen, of the Bacillus cereus Group Isolated from Chinese Softshell Turtle (Pelodiscus sinensis).</title>
        <authorList>
            <person name="Cheng L.W."/>
            <person name="Byadgi O.V."/>
            <person name="Tsai C.E."/>
            <person name="Wang P.C."/>
            <person name="Chen S.C."/>
        </authorList>
    </citation>
    <scope>NUCLEOTIDE SEQUENCE [LARGE SCALE GENOMIC DNA]</scope>
    <source>
        <strain evidence="2 3">QF108-045</strain>
    </source>
</reference>
<gene>
    <name evidence="2" type="ORF">P6F46_13975</name>
</gene>
<proteinExistence type="predicted"/>
<dbReference type="PROSITE" id="PS50943">
    <property type="entry name" value="HTH_CROC1"/>
    <property type="match status" value="1"/>
</dbReference>
<dbReference type="InterPro" id="IPR001387">
    <property type="entry name" value="Cro/C1-type_HTH"/>
</dbReference>
<comment type="caution">
    <text evidence="2">The sequence shown here is derived from an EMBL/GenBank/DDBJ whole genome shotgun (WGS) entry which is preliminary data.</text>
</comment>
<dbReference type="CDD" id="cd00093">
    <property type="entry name" value="HTH_XRE"/>
    <property type="match status" value="1"/>
</dbReference>
<feature type="domain" description="HTH cro/C1-type" evidence="1">
    <location>
        <begin position="20"/>
        <end position="59"/>
    </location>
</feature>
<sequence>MKSKIGELLKSSGLKGKWIAQQLNISQNQMSNYVTGKSYPPVDKAFELAKIFDCRVDDLYEVQEKTLLIISRRVFSCTNSCL</sequence>
<evidence type="ECO:0000313" key="2">
    <source>
        <dbReference type="EMBL" id="MDL2418087.1"/>
    </source>
</evidence>
<evidence type="ECO:0000313" key="3">
    <source>
        <dbReference type="Proteomes" id="UP001229716"/>
    </source>
</evidence>
<dbReference type="Pfam" id="PF13443">
    <property type="entry name" value="HTH_26"/>
    <property type="match status" value="1"/>
</dbReference>
<dbReference type="SUPFAM" id="SSF47413">
    <property type="entry name" value="lambda repressor-like DNA-binding domains"/>
    <property type="match status" value="1"/>
</dbReference>
<keyword evidence="3" id="KW-1185">Reference proteome</keyword>
<dbReference type="EMBL" id="JASWHZ010000001">
    <property type="protein sequence ID" value="MDL2418087.1"/>
    <property type="molecule type" value="Genomic_DNA"/>
</dbReference>
<organism evidence="2 3">
    <name type="scientific">Bacillus shihchuchen</name>
    <dbReference type="NCBI Taxonomy" id="3036942"/>
    <lineage>
        <taxon>Bacteria</taxon>
        <taxon>Bacillati</taxon>
        <taxon>Bacillota</taxon>
        <taxon>Bacilli</taxon>
        <taxon>Bacillales</taxon>
        <taxon>Bacillaceae</taxon>
        <taxon>Bacillus</taxon>
        <taxon>Bacillus cereus group</taxon>
    </lineage>
</organism>
<dbReference type="Gene3D" id="1.10.260.40">
    <property type="entry name" value="lambda repressor-like DNA-binding domains"/>
    <property type="match status" value="1"/>
</dbReference>
<protein>
    <submittedName>
        <fullName evidence="2">Helix-turn-helix transcriptional regulator</fullName>
    </submittedName>
</protein>
<dbReference type="Proteomes" id="UP001229716">
    <property type="component" value="Unassembled WGS sequence"/>
</dbReference>
<dbReference type="SMART" id="SM00530">
    <property type="entry name" value="HTH_XRE"/>
    <property type="match status" value="1"/>
</dbReference>
<evidence type="ECO:0000259" key="1">
    <source>
        <dbReference type="PROSITE" id="PS50943"/>
    </source>
</evidence>
<accession>A0ABT7KVB3</accession>